<dbReference type="EMBL" id="CAADEZ010000511">
    <property type="protein sequence ID" value="VFJ69471.1"/>
    <property type="molecule type" value="Genomic_DNA"/>
</dbReference>
<dbReference type="Gene3D" id="2.60.120.620">
    <property type="entry name" value="q2cbj1_9rhob like domain"/>
    <property type="match status" value="1"/>
</dbReference>
<feature type="domain" description="Prolyl 4-hydroxylase alpha subunit Fe(2+) 2OG dioxygenase" evidence="1">
    <location>
        <begin position="128"/>
        <end position="213"/>
    </location>
</feature>
<dbReference type="EMBL" id="CAADFL010000233">
    <property type="protein sequence ID" value="VFK12271.1"/>
    <property type="molecule type" value="Genomic_DNA"/>
</dbReference>
<gene>
    <name evidence="3" type="ORF">BECKFM1743A_GA0114220_105111</name>
    <name evidence="4" type="ORF">BECKFM1743B_GA0114221_102334</name>
    <name evidence="2" type="ORF">BECKFM1743C_GA0114222_104962</name>
</gene>
<dbReference type="EMBL" id="CAADFA010000496">
    <property type="protein sequence ID" value="VFJ68722.1"/>
    <property type="molecule type" value="Genomic_DNA"/>
</dbReference>
<dbReference type="PANTHER" id="PTHR33099">
    <property type="entry name" value="FE2OG DIOXYGENASE DOMAIN-CONTAINING PROTEIN"/>
    <property type="match status" value="1"/>
</dbReference>
<name>A0A450TNS7_9GAMM</name>
<reference evidence="3" key="1">
    <citation type="submission" date="2019-02" db="EMBL/GenBank/DDBJ databases">
        <authorList>
            <person name="Gruber-Vodicka R. H."/>
            <person name="Seah K. B. B."/>
        </authorList>
    </citation>
    <scope>NUCLEOTIDE SEQUENCE</scope>
    <source>
        <strain evidence="3">BECK_BZ163</strain>
        <strain evidence="4">BECK_BZ164</strain>
        <strain evidence="2">BECK_BZ165</strain>
    </source>
</reference>
<organism evidence="3">
    <name type="scientific">Candidatus Kentrum sp. FM</name>
    <dbReference type="NCBI Taxonomy" id="2126340"/>
    <lineage>
        <taxon>Bacteria</taxon>
        <taxon>Pseudomonadati</taxon>
        <taxon>Pseudomonadota</taxon>
        <taxon>Gammaproteobacteria</taxon>
        <taxon>Candidatus Kentrum</taxon>
    </lineage>
</organism>
<sequence>MPQNTHKNVAIEKRLLAALEKVNRPNTVCTGEDIPFVMPGLTVDDVGLISLPLGPHQAGALIARCRQAPYGKGTETIVDTHVRRTWELDPDAFRLTNPKWKNLLADILAKVESELGLSGSRLKAHLYKLLVYEKGGFFLPHQDGERLQRMVATLVVILPSLHQGGELIVSHEGTEHRFSFPGAASGNELSYAAFYADCRHQVTPVRSGYRLGLIYNLTLAKSSKKPPAAPTVAPVIAAIGQVLDDWRTDPVPDKMAVLLDHEYTRDGLAPATLKGVDRARAQVLFEAARQSGYMAHLALITLWQSGSAEYAEPSYRRRRSRYWDNDEYDDEEPSDYEMGEIFDESLSADRWTDHAGNKVWLGEIHLDETEIAGDRPLGEGEPSEEEFEGFTGNAGMTLDYWYHRAAVVLWPRESHYDILCEVGTETAVGGLDAMVAAWRENGGKQSDPQWRECCGFAATIMESWRPGYTRVIIEENEALLAGFIGLLQKLEDPALVGRGLRQVMSGDTQVQVDASFPEFCAHHGWPNLAEAIEAVFDANSKQTLARNALFLRTLCPDLGSGAPDTDQQRLALCHRLADRMVGSLIALNTNPADPQWGNQKERPTLLANLVTSLAGIRADAAFARLTEHALAHGDKYDLTDAHLAAIFALEPWLLRRQPEPDSAIARWLHQCRTRLAQIVENPPQEPADYRRPAKLSCHCDDCLALGRFLEDPRIPVARFPLAKARRQHLHRIIDGNGYDVTHVTERKGRPFTLVCRKTTASYNTARRIYQRDEKNLRHLDTLMEKLPS</sequence>
<accession>A0A450TNS7</accession>
<evidence type="ECO:0000313" key="2">
    <source>
        <dbReference type="EMBL" id="VFJ68722.1"/>
    </source>
</evidence>
<evidence type="ECO:0000313" key="4">
    <source>
        <dbReference type="EMBL" id="VFK12271.1"/>
    </source>
</evidence>
<keyword evidence="3" id="KW-0560">Oxidoreductase</keyword>
<dbReference type="PANTHER" id="PTHR33099:SF7">
    <property type="entry name" value="MYND-TYPE DOMAIN-CONTAINING PROTEIN"/>
    <property type="match status" value="1"/>
</dbReference>
<dbReference type="AlphaFoldDB" id="A0A450TNS7"/>
<dbReference type="Pfam" id="PF13640">
    <property type="entry name" value="2OG-FeII_Oxy_3"/>
    <property type="match status" value="1"/>
</dbReference>
<proteinExistence type="predicted"/>
<protein>
    <submittedName>
        <fullName evidence="3">Predicted 2-oxoglutarate- and Fe(II)-dependent dioxygenase YbiX</fullName>
    </submittedName>
</protein>
<dbReference type="InterPro" id="IPR044862">
    <property type="entry name" value="Pro_4_hyd_alph_FE2OG_OXY"/>
</dbReference>
<evidence type="ECO:0000313" key="3">
    <source>
        <dbReference type="EMBL" id="VFJ69471.1"/>
    </source>
</evidence>
<dbReference type="GO" id="GO:0051213">
    <property type="term" value="F:dioxygenase activity"/>
    <property type="evidence" value="ECO:0007669"/>
    <property type="project" value="UniProtKB-KW"/>
</dbReference>
<evidence type="ECO:0000259" key="1">
    <source>
        <dbReference type="Pfam" id="PF13640"/>
    </source>
</evidence>
<keyword evidence="3" id="KW-0223">Dioxygenase</keyword>